<accession>A0A645EXD2</accession>
<sequence>MPQEFRNEIIVEPWAYHEWLEDEIVQYVRKYTAAGAPFIMGAGESSAHPAGAFGATRIWCREAFYSPNCLGVAVCLWEGNDFTRQLVSVFGGATPAWNPLAADVIARDRYRERAYNAIGARLRSYQTLFEDAAEETIIQARGPRVFRGFFLDGPQAGLPVAETVTEVEREVHDWE</sequence>
<evidence type="ECO:0000313" key="1">
    <source>
        <dbReference type="EMBL" id="MPN06671.1"/>
    </source>
</evidence>
<dbReference type="EMBL" id="VSSQ01052598">
    <property type="protein sequence ID" value="MPN06671.1"/>
    <property type="molecule type" value="Genomic_DNA"/>
</dbReference>
<dbReference type="AlphaFoldDB" id="A0A645EXD2"/>
<reference evidence="1" key="1">
    <citation type="submission" date="2019-08" db="EMBL/GenBank/DDBJ databases">
        <authorList>
            <person name="Kucharzyk K."/>
            <person name="Murdoch R.W."/>
            <person name="Higgins S."/>
            <person name="Loffler F."/>
        </authorList>
    </citation>
    <scope>NUCLEOTIDE SEQUENCE</scope>
</reference>
<name>A0A645EXD2_9ZZZZ</name>
<gene>
    <name evidence="1" type="ORF">SDC9_153927</name>
</gene>
<organism evidence="1">
    <name type="scientific">bioreactor metagenome</name>
    <dbReference type="NCBI Taxonomy" id="1076179"/>
    <lineage>
        <taxon>unclassified sequences</taxon>
        <taxon>metagenomes</taxon>
        <taxon>ecological metagenomes</taxon>
    </lineage>
</organism>
<protein>
    <submittedName>
        <fullName evidence="1">Uncharacterized protein</fullName>
    </submittedName>
</protein>
<proteinExistence type="predicted"/>
<comment type="caution">
    <text evidence="1">The sequence shown here is derived from an EMBL/GenBank/DDBJ whole genome shotgun (WGS) entry which is preliminary data.</text>
</comment>